<dbReference type="GeneID" id="29675207"/>
<dbReference type="Proteomes" id="UP000250169">
    <property type="component" value="Unassembled WGS sequence"/>
</dbReference>
<evidence type="ECO:0000313" key="1">
    <source>
        <dbReference type="EMBL" id="SQA78886.1"/>
    </source>
</evidence>
<dbReference type="OMA" id="YKFIVPT"/>
<accession>A0A2X2RCC3</accession>
<organism evidence="1 4">
    <name type="scientific">Capnocytophaga ochracea</name>
    <dbReference type="NCBI Taxonomy" id="1018"/>
    <lineage>
        <taxon>Bacteria</taxon>
        <taxon>Pseudomonadati</taxon>
        <taxon>Bacteroidota</taxon>
        <taxon>Flavobacteriia</taxon>
        <taxon>Flavobacteriales</taxon>
        <taxon>Flavobacteriaceae</taxon>
        <taxon>Capnocytophaga</taxon>
    </lineage>
</organism>
<gene>
    <name evidence="2" type="ORF">NCTC11545_01264</name>
    <name evidence="1" type="ORF">NCTC11546_02135</name>
    <name evidence="3" type="ORF">OL231_11320</name>
</gene>
<dbReference type="Proteomes" id="UP001163262">
    <property type="component" value="Chromosome"/>
</dbReference>
<dbReference type="InterPro" id="IPR027471">
    <property type="entry name" value="YbeD-like_sf"/>
</dbReference>
<evidence type="ECO:0000313" key="2">
    <source>
        <dbReference type="EMBL" id="SQA93885.1"/>
    </source>
</evidence>
<dbReference type="SUPFAM" id="SSF117991">
    <property type="entry name" value="YbeD/HP0495-like"/>
    <property type="match status" value="1"/>
</dbReference>
<dbReference type="Gene3D" id="3.30.70.260">
    <property type="match status" value="1"/>
</dbReference>
<protein>
    <submittedName>
        <fullName evidence="3">DUF493 domain-containing protein</fullName>
    </submittedName>
</protein>
<dbReference type="EMBL" id="UARG01000017">
    <property type="protein sequence ID" value="SQA78886.1"/>
    <property type="molecule type" value="Genomic_DNA"/>
</dbReference>
<dbReference type="InterPro" id="IPR007454">
    <property type="entry name" value="UPF0250_YbeD-like"/>
</dbReference>
<sequence length="96" mass="11042">MKTEQELAEFYERLKNELIETSLFPTRYLYKFVIPTDEAKLNQLKEVFKNTDAEITTRPSSNDKYTGVSVSLTVKNPDEVIAYYKEAGKVKGILSL</sequence>
<dbReference type="EMBL" id="CP110230">
    <property type="protein sequence ID" value="UZD40745.1"/>
    <property type="molecule type" value="Genomic_DNA"/>
</dbReference>
<dbReference type="EMBL" id="UAVS01000005">
    <property type="protein sequence ID" value="SQA93885.1"/>
    <property type="molecule type" value="Genomic_DNA"/>
</dbReference>
<name>A0A2X2RCC3_CAPOC</name>
<evidence type="ECO:0000313" key="4">
    <source>
        <dbReference type="Proteomes" id="UP000249891"/>
    </source>
</evidence>
<evidence type="ECO:0000313" key="5">
    <source>
        <dbReference type="Proteomes" id="UP000250169"/>
    </source>
</evidence>
<dbReference type="AlphaFoldDB" id="A0A2X2RCC3"/>
<dbReference type="Proteomes" id="UP000249891">
    <property type="component" value="Unassembled WGS sequence"/>
</dbReference>
<reference evidence="4 5" key="1">
    <citation type="submission" date="2018-06" db="EMBL/GenBank/DDBJ databases">
        <authorList>
            <consortium name="Pathogen Informatics"/>
            <person name="Doyle S."/>
        </authorList>
    </citation>
    <scope>NUCLEOTIDE SEQUENCE [LARGE SCALE GENOMIC DNA]</scope>
    <source>
        <strain evidence="2 5">NCTC11545</strain>
        <strain evidence="1 4">NCTC11546</strain>
    </source>
</reference>
<reference evidence="3" key="2">
    <citation type="submission" date="2022-10" db="EMBL/GenBank/DDBJ databases">
        <title>Complete genome sequence of Capnocytophaga ochracea KCOM 2812 isolated from actinomycosis lesion.</title>
        <authorList>
            <person name="Kook J.-K."/>
            <person name="Park S.-N."/>
            <person name="Lim Y.K."/>
        </authorList>
    </citation>
    <scope>NUCLEOTIDE SEQUENCE</scope>
    <source>
        <strain evidence="3">KCOM 28121</strain>
    </source>
</reference>
<proteinExistence type="predicted"/>
<dbReference type="RefSeq" id="WP_009410743.1">
    <property type="nucleotide sequence ID" value="NZ_CAJPNJ010000039.1"/>
</dbReference>
<evidence type="ECO:0000313" key="3">
    <source>
        <dbReference type="EMBL" id="UZD40745.1"/>
    </source>
</evidence>
<dbReference type="Pfam" id="PF04359">
    <property type="entry name" value="DUF493"/>
    <property type="match status" value="1"/>
</dbReference>